<keyword evidence="1" id="KW-0805">Transcription regulation</keyword>
<dbReference type="GO" id="GO:0017025">
    <property type="term" value="F:TBP-class protein binding"/>
    <property type="evidence" value="ECO:0007669"/>
    <property type="project" value="InterPro"/>
</dbReference>
<dbReference type="InterPro" id="IPR009067">
    <property type="entry name" value="TAF_II_230-bd"/>
</dbReference>
<evidence type="ECO:0000256" key="2">
    <source>
        <dbReference type="ARBA" id="ARBA00023163"/>
    </source>
</evidence>
<dbReference type="Pfam" id="PF09247">
    <property type="entry name" value="TBP-binding"/>
    <property type="match status" value="1"/>
</dbReference>
<proteinExistence type="predicted"/>
<dbReference type="InterPro" id="IPR036741">
    <property type="entry name" value="TAFII-230_TBP-bd_sf"/>
</dbReference>
<protein>
    <recommendedName>
        <fullName evidence="3">TAFII-230 TBP-binding domain-containing protein</fullName>
    </recommendedName>
</protein>
<dbReference type="PANTHER" id="PTHR13900:SF0">
    <property type="entry name" value="TRANSCRIPTION INITIATION FACTOR TFIID SUBUNIT 1"/>
    <property type="match status" value="1"/>
</dbReference>
<dbReference type="AlphaFoldDB" id="A0AAD9U418"/>
<dbReference type="GO" id="GO:0016251">
    <property type="term" value="F:RNA polymerase II general transcription initiation factor activity"/>
    <property type="evidence" value="ECO:0007669"/>
    <property type="project" value="InterPro"/>
</dbReference>
<dbReference type="EMBL" id="JANJYI010000005">
    <property type="protein sequence ID" value="KAK2647277.1"/>
    <property type="molecule type" value="Genomic_DNA"/>
</dbReference>
<evidence type="ECO:0000256" key="1">
    <source>
        <dbReference type="ARBA" id="ARBA00023015"/>
    </source>
</evidence>
<keyword evidence="5" id="KW-1185">Reference proteome</keyword>
<evidence type="ECO:0000313" key="4">
    <source>
        <dbReference type="EMBL" id="KAK2647277.1"/>
    </source>
</evidence>
<evidence type="ECO:0000259" key="3">
    <source>
        <dbReference type="Pfam" id="PF09247"/>
    </source>
</evidence>
<accession>A0AAD9U418</accession>
<feature type="domain" description="TAFII-230 TBP-binding" evidence="3">
    <location>
        <begin position="15"/>
        <end position="47"/>
    </location>
</feature>
<dbReference type="SUPFAM" id="SSF47055">
    <property type="entry name" value="TAF(II)230 TBP-binding fragment"/>
    <property type="match status" value="1"/>
</dbReference>
<dbReference type="PANTHER" id="PTHR13900">
    <property type="entry name" value="TRANSCRIPTION INITIATION FACTOR TFIID"/>
    <property type="match status" value="1"/>
</dbReference>
<evidence type="ECO:0000313" key="5">
    <source>
        <dbReference type="Proteomes" id="UP001280121"/>
    </source>
</evidence>
<dbReference type="GO" id="GO:0005669">
    <property type="term" value="C:transcription factor TFIID complex"/>
    <property type="evidence" value="ECO:0007669"/>
    <property type="project" value="InterPro"/>
</dbReference>
<name>A0AAD9U418_9ROSI</name>
<dbReference type="InterPro" id="IPR040240">
    <property type="entry name" value="TAF1"/>
</dbReference>
<dbReference type="Proteomes" id="UP001280121">
    <property type="component" value="Unassembled WGS sequence"/>
</dbReference>
<dbReference type="GO" id="GO:0051123">
    <property type="term" value="P:RNA polymerase II preinitiation complex assembly"/>
    <property type="evidence" value="ECO:0007669"/>
    <property type="project" value="TreeGrafter"/>
</dbReference>
<comment type="caution">
    <text evidence="4">The sequence shown here is derived from an EMBL/GenBank/DDBJ whole genome shotgun (WGS) entry which is preliminary data.</text>
</comment>
<sequence length="126" mass="13563">MGGYDSGSDSKDGRDEDDEVGNQLLGFMFGNVDNAGDLDVDYLDEVISLHIYSQNNAIHVNKDVKEHLVALADKLGSSLTDIDLSVKSPQTPAGAVEQGDVVCQENLSHAVFDVLMNFSGSRDEIC</sequence>
<dbReference type="GO" id="GO:0004402">
    <property type="term" value="F:histone acetyltransferase activity"/>
    <property type="evidence" value="ECO:0007669"/>
    <property type="project" value="InterPro"/>
</dbReference>
<reference evidence="4" key="1">
    <citation type="journal article" date="2023" name="Plant J.">
        <title>Genome sequences and population genomics provide insights into the demographic history, inbreeding, and mutation load of two 'living fossil' tree species of Dipteronia.</title>
        <authorList>
            <person name="Feng Y."/>
            <person name="Comes H.P."/>
            <person name="Chen J."/>
            <person name="Zhu S."/>
            <person name="Lu R."/>
            <person name="Zhang X."/>
            <person name="Li P."/>
            <person name="Qiu J."/>
            <person name="Olsen K.M."/>
            <person name="Qiu Y."/>
        </authorList>
    </citation>
    <scope>NUCLEOTIDE SEQUENCE</scope>
    <source>
        <strain evidence="4">KIB01</strain>
    </source>
</reference>
<organism evidence="4 5">
    <name type="scientific">Dipteronia dyeriana</name>
    <dbReference type="NCBI Taxonomy" id="168575"/>
    <lineage>
        <taxon>Eukaryota</taxon>
        <taxon>Viridiplantae</taxon>
        <taxon>Streptophyta</taxon>
        <taxon>Embryophyta</taxon>
        <taxon>Tracheophyta</taxon>
        <taxon>Spermatophyta</taxon>
        <taxon>Magnoliopsida</taxon>
        <taxon>eudicotyledons</taxon>
        <taxon>Gunneridae</taxon>
        <taxon>Pentapetalae</taxon>
        <taxon>rosids</taxon>
        <taxon>malvids</taxon>
        <taxon>Sapindales</taxon>
        <taxon>Sapindaceae</taxon>
        <taxon>Hippocastanoideae</taxon>
        <taxon>Acereae</taxon>
        <taxon>Dipteronia</taxon>
    </lineage>
</organism>
<gene>
    <name evidence="4" type="ORF">Ddye_014766</name>
</gene>
<keyword evidence="2" id="KW-0804">Transcription</keyword>